<feature type="transmembrane region" description="Helical" evidence="2">
    <location>
        <begin position="163"/>
        <end position="184"/>
    </location>
</feature>
<keyword evidence="5" id="KW-1185">Reference proteome</keyword>
<comment type="caution">
    <text evidence="4">The sequence shown here is derived from an EMBL/GenBank/DDBJ whole genome shotgun (WGS) entry which is preliminary data.</text>
</comment>
<gene>
    <name evidence="4" type="ORF">R2363_22825</name>
</gene>
<feature type="compositionally biased region" description="Basic and acidic residues" evidence="1">
    <location>
        <begin position="22"/>
        <end position="42"/>
    </location>
</feature>
<feature type="region of interest" description="Disordered" evidence="1">
    <location>
        <begin position="1"/>
        <end position="72"/>
    </location>
</feature>
<keyword evidence="2" id="KW-0472">Membrane</keyword>
<reference evidence="4 5" key="1">
    <citation type="submission" date="2023-10" db="EMBL/GenBank/DDBJ databases">
        <authorList>
            <person name="Wang X.X."/>
        </authorList>
    </citation>
    <scope>NUCLEOTIDE SEQUENCE [LARGE SCALE GENOMIC DNA]</scope>
    <source>
        <strain evidence="4 5">NBRC 12816</strain>
    </source>
</reference>
<evidence type="ECO:0000313" key="5">
    <source>
        <dbReference type="Proteomes" id="UP001278571"/>
    </source>
</evidence>
<name>A0ABU4KB52_9ACTN</name>
<evidence type="ECO:0000256" key="2">
    <source>
        <dbReference type="SAM" id="Phobius"/>
    </source>
</evidence>
<evidence type="ECO:0000256" key="1">
    <source>
        <dbReference type="SAM" id="MobiDB-lite"/>
    </source>
</evidence>
<sequence length="249" mass="24999">MSDTAEPSPQDRGTSDPWAPPDRAESRVELGKRAPADRRPVHEQPTVTSIPTGEAAGAELPPPPVAPGGPAAYGGPAAPPAYGPPTVASGFGHPGAGPGATPSYGYPPAGPGPSSYGYPPTGPGPSSYGYPPTHPLPYGPVPGRHNGMGTAGMVLGIIGTCLFWFYGVPSIVLGILALIFGILGRKRAQRGEAANGGAATAGIVLGIISTVLGAAVIAFIVWAVTSYGEYEETEDGVRTSAVLVVGDRG</sequence>
<feature type="transmembrane region" description="Helical" evidence="2">
    <location>
        <begin position="196"/>
        <end position="224"/>
    </location>
</feature>
<dbReference type="RefSeq" id="WP_319011263.1">
    <property type="nucleotide sequence ID" value="NZ_JAWJZF010000430.1"/>
</dbReference>
<organism evidence="4 5">
    <name type="scientific">Streptomyces roseolus</name>
    <dbReference type="NCBI Taxonomy" id="67358"/>
    <lineage>
        <taxon>Bacteria</taxon>
        <taxon>Bacillati</taxon>
        <taxon>Actinomycetota</taxon>
        <taxon>Actinomycetes</taxon>
        <taxon>Kitasatosporales</taxon>
        <taxon>Streptomycetaceae</taxon>
        <taxon>Streptomyces</taxon>
    </lineage>
</organism>
<dbReference type="Pfam" id="PF13828">
    <property type="entry name" value="DUF4190"/>
    <property type="match status" value="1"/>
</dbReference>
<accession>A0ABU4KB52</accession>
<keyword evidence="2" id="KW-1133">Transmembrane helix</keyword>
<protein>
    <submittedName>
        <fullName evidence="4">DUF4190 domain-containing protein</fullName>
    </submittedName>
</protein>
<dbReference type="EMBL" id="JAWJZF010000430">
    <property type="protein sequence ID" value="MDX2295003.1"/>
    <property type="molecule type" value="Genomic_DNA"/>
</dbReference>
<proteinExistence type="predicted"/>
<keyword evidence="2" id="KW-0812">Transmembrane</keyword>
<feature type="domain" description="DUF4190" evidence="3">
    <location>
        <begin position="148"/>
        <end position="214"/>
    </location>
</feature>
<evidence type="ECO:0000259" key="3">
    <source>
        <dbReference type="Pfam" id="PF13828"/>
    </source>
</evidence>
<dbReference type="InterPro" id="IPR025241">
    <property type="entry name" value="DUF4190"/>
</dbReference>
<evidence type="ECO:0000313" key="4">
    <source>
        <dbReference type="EMBL" id="MDX2295003.1"/>
    </source>
</evidence>
<dbReference type="Proteomes" id="UP001278571">
    <property type="component" value="Unassembled WGS sequence"/>
</dbReference>